<proteinExistence type="inferred from homology"/>
<dbReference type="GO" id="GO:0016788">
    <property type="term" value="F:hydrolase activity, acting on ester bonds"/>
    <property type="evidence" value="ECO:0007669"/>
    <property type="project" value="InterPro"/>
</dbReference>
<gene>
    <name evidence="10" type="ORF">Zmor_010141</name>
</gene>
<feature type="active site" description="Nucleophile" evidence="8">
    <location>
        <position position="164"/>
    </location>
</feature>
<protein>
    <recommendedName>
        <fullName evidence="7">Lipase</fullName>
    </recommendedName>
</protein>
<evidence type="ECO:0000256" key="7">
    <source>
        <dbReference type="PIRNR" id="PIRNR000862"/>
    </source>
</evidence>
<accession>A0AA38MJN0</accession>
<evidence type="ECO:0000256" key="2">
    <source>
        <dbReference type="ARBA" id="ARBA00022729"/>
    </source>
</evidence>
<feature type="domain" description="Partial AB-hydrolase lipase" evidence="9">
    <location>
        <begin position="28"/>
        <end position="86"/>
    </location>
</feature>
<keyword evidence="3 7" id="KW-0378">Hydrolase</keyword>
<dbReference type="Pfam" id="PF04083">
    <property type="entry name" value="Abhydro_lipase"/>
    <property type="match status" value="1"/>
</dbReference>
<comment type="caution">
    <text evidence="10">The sequence shown here is derived from an EMBL/GenBank/DDBJ whole genome shotgun (WGS) entry which is preliminary data.</text>
</comment>
<evidence type="ECO:0000256" key="1">
    <source>
        <dbReference type="ARBA" id="ARBA00010701"/>
    </source>
</evidence>
<evidence type="ECO:0000256" key="5">
    <source>
        <dbReference type="ARBA" id="ARBA00023098"/>
    </source>
</evidence>
<reference evidence="10" key="1">
    <citation type="journal article" date="2023" name="G3 (Bethesda)">
        <title>Whole genome assemblies of Zophobas morio and Tenebrio molitor.</title>
        <authorList>
            <person name="Kaur S."/>
            <person name="Stinson S.A."/>
            <person name="diCenzo G.C."/>
        </authorList>
    </citation>
    <scope>NUCLEOTIDE SEQUENCE</scope>
    <source>
        <strain evidence="10">QUZm001</strain>
    </source>
</reference>
<keyword evidence="2" id="KW-0732">Signal</keyword>
<evidence type="ECO:0000259" key="9">
    <source>
        <dbReference type="Pfam" id="PF04083"/>
    </source>
</evidence>
<sequence length="393" mass="44395">MYRFIWVFVTASTIAVPNLHPDTGLNIIQLATKYGYPIESHDVETDDGYILTLHRIPHGIKNVSTMKYPVLLMHGLLSSSVDWVNMGPENALGLLLADCGYDVWLGNQRGNTWSRKHLTLDPDIDAEKFFDFSFHEIGIYDIPAKIDYIINATNKEQIFYVGHSQGTTSFFVMASEKPEYNAKIRLMTALSPVAHVANVPNPFLAPLVDNYDLVKTVVPILKIHEVLPHFDYFTDLGNVLCSKGSPYQDSCVWFINAIVGFDWQIDPDFVSVITSNTPAGCSIKQLMHFIQGAESGYFAQYDYGVEVNKIQYGQEMPPLYDITKITARVSLYYAGNDWLNAVEDVLRLAEELPNLASAKQVRYSQFNHLDFLWARNVVDLLYNDVIAEITAES</sequence>
<organism evidence="10 11">
    <name type="scientific">Zophobas morio</name>
    <dbReference type="NCBI Taxonomy" id="2755281"/>
    <lineage>
        <taxon>Eukaryota</taxon>
        <taxon>Metazoa</taxon>
        <taxon>Ecdysozoa</taxon>
        <taxon>Arthropoda</taxon>
        <taxon>Hexapoda</taxon>
        <taxon>Insecta</taxon>
        <taxon>Pterygota</taxon>
        <taxon>Neoptera</taxon>
        <taxon>Endopterygota</taxon>
        <taxon>Coleoptera</taxon>
        <taxon>Polyphaga</taxon>
        <taxon>Cucujiformia</taxon>
        <taxon>Tenebrionidae</taxon>
        <taxon>Zophobas</taxon>
    </lineage>
</organism>
<evidence type="ECO:0000256" key="3">
    <source>
        <dbReference type="ARBA" id="ARBA00022801"/>
    </source>
</evidence>
<keyword evidence="6" id="KW-0325">Glycoprotein</keyword>
<dbReference type="InterPro" id="IPR006693">
    <property type="entry name" value="AB_hydrolase_lipase"/>
</dbReference>
<dbReference type="GO" id="GO:0016042">
    <property type="term" value="P:lipid catabolic process"/>
    <property type="evidence" value="ECO:0007669"/>
    <property type="project" value="UniProtKB-KW"/>
</dbReference>
<dbReference type="SUPFAM" id="SSF53474">
    <property type="entry name" value="alpha/beta-Hydrolases"/>
    <property type="match status" value="1"/>
</dbReference>
<dbReference type="Gene3D" id="3.40.50.1820">
    <property type="entry name" value="alpha/beta hydrolase"/>
    <property type="match status" value="1"/>
</dbReference>
<dbReference type="FunFam" id="3.40.50.1820:FF:000021">
    <property type="entry name" value="Lipase"/>
    <property type="match status" value="1"/>
</dbReference>
<evidence type="ECO:0000256" key="4">
    <source>
        <dbReference type="ARBA" id="ARBA00022963"/>
    </source>
</evidence>
<comment type="similarity">
    <text evidence="1 7">Belongs to the AB hydrolase superfamily. Lipase family.</text>
</comment>
<dbReference type="AlphaFoldDB" id="A0AA38MJN0"/>
<keyword evidence="11" id="KW-1185">Reference proteome</keyword>
<evidence type="ECO:0000313" key="11">
    <source>
        <dbReference type="Proteomes" id="UP001168821"/>
    </source>
</evidence>
<feature type="active site" description="Charge relay system" evidence="8">
    <location>
        <position position="337"/>
    </location>
</feature>
<evidence type="ECO:0000313" key="10">
    <source>
        <dbReference type="EMBL" id="KAJ3658402.1"/>
    </source>
</evidence>
<dbReference type="PANTHER" id="PTHR11005">
    <property type="entry name" value="LYSOSOMAL ACID LIPASE-RELATED"/>
    <property type="match status" value="1"/>
</dbReference>
<dbReference type="PIRSF" id="PIRSF000862">
    <property type="entry name" value="Steryl_ester_lip"/>
    <property type="match status" value="1"/>
</dbReference>
<name>A0AA38MJN0_9CUCU</name>
<evidence type="ECO:0000256" key="8">
    <source>
        <dbReference type="PIRSR" id="PIRSR000862-1"/>
    </source>
</evidence>
<keyword evidence="4 7" id="KW-0442">Lipid degradation</keyword>
<feature type="active site" description="Charge relay system" evidence="8">
    <location>
        <position position="368"/>
    </location>
</feature>
<dbReference type="Proteomes" id="UP001168821">
    <property type="component" value="Unassembled WGS sequence"/>
</dbReference>
<evidence type="ECO:0000256" key="6">
    <source>
        <dbReference type="ARBA" id="ARBA00023180"/>
    </source>
</evidence>
<keyword evidence="5" id="KW-0443">Lipid metabolism</keyword>
<dbReference type="InterPro" id="IPR029058">
    <property type="entry name" value="AB_hydrolase_fold"/>
</dbReference>
<dbReference type="InterPro" id="IPR025483">
    <property type="entry name" value="Lipase_euk"/>
</dbReference>
<dbReference type="EMBL" id="JALNTZ010000003">
    <property type="protein sequence ID" value="KAJ3658402.1"/>
    <property type="molecule type" value="Genomic_DNA"/>
</dbReference>